<accession>A0A2X3J798</accession>
<protein>
    <submittedName>
        <fullName evidence="2">Uncharacterized protein</fullName>
    </submittedName>
</protein>
<sequence length="92" mass="10202">MPSHSSLRVLMPNRRLKQRVNSGTVATITAAMPEGTCWCSATVTQPLPTAKQKHADEGGVERRAQFWQPVAAKQQDAHQQRASKHKARTREG</sequence>
<reference evidence="2 3" key="1">
    <citation type="submission" date="2018-06" db="EMBL/GenBank/DDBJ databases">
        <authorList>
            <consortium name="Pathogen Informatics"/>
            <person name="Doyle S."/>
        </authorList>
    </citation>
    <scope>NUCLEOTIDE SEQUENCE [LARGE SCALE GENOMIC DNA]</scope>
    <source>
        <strain evidence="2 3">NCTC12120</strain>
    </source>
</reference>
<dbReference type="Proteomes" id="UP000251197">
    <property type="component" value="Unassembled WGS sequence"/>
</dbReference>
<gene>
    <name evidence="2" type="ORF">NCTC12120_03884</name>
</gene>
<evidence type="ECO:0000313" key="3">
    <source>
        <dbReference type="Proteomes" id="UP000251197"/>
    </source>
</evidence>
<proteinExistence type="predicted"/>
<evidence type="ECO:0000313" key="2">
    <source>
        <dbReference type="EMBL" id="SQC90745.1"/>
    </source>
</evidence>
<dbReference type="EMBL" id="UAVU01000004">
    <property type="protein sequence ID" value="SQC90745.1"/>
    <property type="molecule type" value="Genomic_DNA"/>
</dbReference>
<dbReference type="AlphaFoldDB" id="A0A2X3J798"/>
<feature type="region of interest" description="Disordered" evidence="1">
    <location>
        <begin position="69"/>
        <end position="92"/>
    </location>
</feature>
<organism evidence="2 3">
    <name type="scientific">Cedecea neteri</name>
    <dbReference type="NCBI Taxonomy" id="158822"/>
    <lineage>
        <taxon>Bacteria</taxon>
        <taxon>Pseudomonadati</taxon>
        <taxon>Pseudomonadota</taxon>
        <taxon>Gammaproteobacteria</taxon>
        <taxon>Enterobacterales</taxon>
        <taxon>Enterobacteriaceae</taxon>
        <taxon>Cedecea</taxon>
    </lineage>
</organism>
<name>A0A2X3J798_9ENTR</name>
<feature type="compositionally biased region" description="Basic residues" evidence="1">
    <location>
        <begin position="81"/>
        <end position="92"/>
    </location>
</feature>
<evidence type="ECO:0000256" key="1">
    <source>
        <dbReference type="SAM" id="MobiDB-lite"/>
    </source>
</evidence>